<comment type="caution">
    <text evidence="1">The sequence shown here is derived from an EMBL/GenBank/DDBJ whole genome shotgun (WGS) entry which is preliminary data.</text>
</comment>
<evidence type="ECO:0008006" key="3">
    <source>
        <dbReference type="Google" id="ProtNLM"/>
    </source>
</evidence>
<evidence type="ECO:0000313" key="2">
    <source>
        <dbReference type="Proteomes" id="UP000538075"/>
    </source>
</evidence>
<dbReference type="EMBL" id="VDFG01000095">
    <property type="protein sequence ID" value="MBA4464605.1"/>
    <property type="molecule type" value="Genomic_DNA"/>
</dbReference>
<dbReference type="AlphaFoldDB" id="A0A838WIF8"/>
<protein>
    <recommendedName>
        <fullName evidence="3">Dockerin domain-containing protein</fullName>
    </recommendedName>
</protein>
<accession>A0A838WIF8</accession>
<reference evidence="1 2" key="1">
    <citation type="journal article" date="2020" name="J. Appl. Phycol.">
        <title>Morphological changes and genome evolution in Raphidiopsis raciborskii CS-506 after 23 years in culture.</title>
        <authorList>
            <person name="Willis A."/>
            <person name="Bent S.J."/>
            <person name="Jameson I.D."/>
        </authorList>
    </citation>
    <scope>NUCLEOTIDE SEQUENCE [LARGE SCALE GENOMIC DNA]</scope>
    <source>
        <strain evidence="1 2">CS-506_A</strain>
    </source>
</reference>
<proteinExistence type="predicted"/>
<feature type="non-terminal residue" evidence="1">
    <location>
        <position position="353"/>
    </location>
</feature>
<sequence>NWTLDVDGNGTISALSDGIIIMRYLFGNFPGDALTRNAIAPNATRTSSEIRTYLGEAGSILDIDGDGKVTPLSDGIMAVRYLFGGTFTGNALINGAISPNATRNLSQIESYLASISGTSSASPLVRQQTTFLPLFAQTFNATSSSKQIIDLTTSNSSLTPGAPVSIGVTYNVDSGDNTLTGIGLRLHYNSNQISYQSASNLLSTDLFGDVTDNLDEQDLDGDTSTNRYIQIQYADFSGNWPNQNLPVKIGDFAFNTVSSFQQSKVNVTAVDVAPGYTLEARPLTLAGDGQLKVISGTDQGDDINATRGQTTIMPGKGDDIIRVNSASVVIIELPNEGNDTVFSSINYNLASLP</sequence>
<organism evidence="1 2">
    <name type="scientific">Cylindrospermopsis raciborskii CS-506_A</name>
    <dbReference type="NCBI Taxonomy" id="2585140"/>
    <lineage>
        <taxon>Bacteria</taxon>
        <taxon>Bacillati</taxon>
        <taxon>Cyanobacteriota</taxon>
        <taxon>Cyanophyceae</taxon>
        <taxon>Nostocales</taxon>
        <taxon>Aphanizomenonaceae</taxon>
        <taxon>Cylindrospermopsis</taxon>
    </lineage>
</organism>
<evidence type="ECO:0000313" key="1">
    <source>
        <dbReference type="EMBL" id="MBA4464605.1"/>
    </source>
</evidence>
<name>A0A838WIF8_9CYAN</name>
<feature type="non-terminal residue" evidence="1">
    <location>
        <position position="1"/>
    </location>
</feature>
<dbReference type="Proteomes" id="UP000538075">
    <property type="component" value="Unassembled WGS sequence"/>
</dbReference>
<gene>
    <name evidence="1" type="ORF">FHK98_01465</name>
</gene>